<feature type="transmembrane region" description="Helical" evidence="6">
    <location>
        <begin position="64"/>
        <end position="82"/>
    </location>
</feature>
<proteinExistence type="inferred from homology"/>
<keyword evidence="4 6" id="KW-1133">Transmembrane helix</keyword>
<evidence type="ECO:0000256" key="4">
    <source>
        <dbReference type="ARBA" id="ARBA00022989"/>
    </source>
</evidence>
<name>A0AAE1J4I4_9FABA</name>
<evidence type="ECO:0000256" key="1">
    <source>
        <dbReference type="ARBA" id="ARBA00004141"/>
    </source>
</evidence>
<sequence length="181" mass="19996">MDSLLTGFGDAFASLAYASEASISPSIASKSSSARAAFQWGGTIFDLFLLILNKFGQDSRTQSTLLVLYLFISLPEVLFKILREQFGCWVAFLAIVASMFLPHAVPVPVSRFLLFVIAHGLRTSMVGGVFCLVIGISIVMVEIRGNGGFRNCSCNFRCFAYYLCIAFLFFFTILYLCLGNW</sequence>
<keyword evidence="8" id="KW-1185">Reference proteome</keyword>
<dbReference type="PANTHER" id="PTHR33596">
    <property type="entry name" value="COLD-REGULATED 413 PLASMA MEMBRANE PROTEIN 2"/>
    <property type="match status" value="1"/>
</dbReference>
<comment type="similarity">
    <text evidence="2">Belongs to the Cold-regulated 413 protein family.</text>
</comment>
<keyword evidence="5 6" id="KW-0472">Membrane</keyword>
<dbReference type="PANTHER" id="PTHR33596:SF4">
    <property type="entry name" value="COLD-REGULATED 413 PLASMA MEMBRANE PROTEIN 4-LIKE"/>
    <property type="match status" value="1"/>
</dbReference>
<keyword evidence="3 6" id="KW-0812">Transmembrane</keyword>
<evidence type="ECO:0000256" key="5">
    <source>
        <dbReference type="ARBA" id="ARBA00023136"/>
    </source>
</evidence>
<protein>
    <submittedName>
        <fullName evidence="7">Uncharacterized protein</fullName>
    </submittedName>
</protein>
<dbReference type="Proteomes" id="UP001293593">
    <property type="component" value="Unassembled WGS sequence"/>
</dbReference>
<feature type="transmembrane region" description="Helical" evidence="6">
    <location>
        <begin position="88"/>
        <end position="105"/>
    </location>
</feature>
<reference evidence="7" key="1">
    <citation type="submission" date="2023-10" db="EMBL/GenBank/DDBJ databases">
        <title>Chromosome-level genome of the transformable northern wattle, Acacia crassicarpa.</title>
        <authorList>
            <person name="Massaro I."/>
            <person name="Sinha N.R."/>
            <person name="Poethig S."/>
            <person name="Leichty A.R."/>
        </authorList>
    </citation>
    <scope>NUCLEOTIDE SEQUENCE</scope>
    <source>
        <strain evidence="7">Acra3RX</strain>
        <tissue evidence="7">Leaf</tissue>
    </source>
</reference>
<dbReference type="AlphaFoldDB" id="A0AAE1J4I4"/>
<feature type="transmembrane region" description="Helical" evidence="6">
    <location>
        <begin position="159"/>
        <end position="178"/>
    </location>
</feature>
<evidence type="ECO:0000256" key="2">
    <source>
        <dbReference type="ARBA" id="ARBA00005852"/>
    </source>
</evidence>
<dbReference type="InterPro" id="IPR008892">
    <property type="entry name" value="COR413"/>
</dbReference>
<dbReference type="Pfam" id="PF05562">
    <property type="entry name" value="WCOR413"/>
    <property type="match status" value="1"/>
</dbReference>
<accession>A0AAE1J4I4</accession>
<dbReference type="GO" id="GO:0016020">
    <property type="term" value="C:membrane"/>
    <property type="evidence" value="ECO:0007669"/>
    <property type="project" value="UniProtKB-SubCell"/>
</dbReference>
<comment type="subcellular location">
    <subcellularLocation>
        <location evidence="1">Membrane</location>
        <topology evidence="1">Multi-pass membrane protein</topology>
    </subcellularLocation>
</comment>
<gene>
    <name evidence="7" type="ORF">QN277_027800</name>
</gene>
<evidence type="ECO:0000313" key="8">
    <source>
        <dbReference type="Proteomes" id="UP001293593"/>
    </source>
</evidence>
<feature type="transmembrane region" description="Helical" evidence="6">
    <location>
        <begin position="112"/>
        <end position="139"/>
    </location>
</feature>
<dbReference type="EMBL" id="JAWXYG010000009">
    <property type="protein sequence ID" value="KAK4262217.1"/>
    <property type="molecule type" value="Genomic_DNA"/>
</dbReference>
<evidence type="ECO:0000256" key="6">
    <source>
        <dbReference type="SAM" id="Phobius"/>
    </source>
</evidence>
<comment type="caution">
    <text evidence="7">The sequence shown here is derived from an EMBL/GenBank/DDBJ whole genome shotgun (WGS) entry which is preliminary data.</text>
</comment>
<evidence type="ECO:0000313" key="7">
    <source>
        <dbReference type="EMBL" id="KAK4262217.1"/>
    </source>
</evidence>
<organism evidence="7 8">
    <name type="scientific">Acacia crassicarpa</name>
    <name type="common">northern wattle</name>
    <dbReference type="NCBI Taxonomy" id="499986"/>
    <lineage>
        <taxon>Eukaryota</taxon>
        <taxon>Viridiplantae</taxon>
        <taxon>Streptophyta</taxon>
        <taxon>Embryophyta</taxon>
        <taxon>Tracheophyta</taxon>
        <taxon>Spermatophyta</taxon>
        <taxon>Magnoliopsida</taxon>
        <taxon>eudicotyledons</taxon>
        <taxon>Gunneridae</taxon>
        <taxon>Pentapetalae</taxon>
        <taxon>rosids</taxon>
        <taxon>fabids</taxon>
        <taxon>Fabales</taxon>
        <taxon>Fabaceae</taxon>
        <taxon>Caesalpinioideae</taxon>
        <taxon>mimosoid clade</taxon>
        <taxon>Acacieae</taxon>
        <taxon>Acacia</taxon>
    </lineage>
</organism>
<evidence type="ECO:0000256" key="3">
    <source>
        <dbReference type="ARBA" id="ARBA00022692"/>
    </source>
</evidence>